<evidence type="ECO:0000313" key="2">
    <source>
        <dbReference type="Proteomes" id="UP000756132"/>
    </source>
</evidence>
<protein>
    <submittedName>
        <fullName evidence="1">Uncharacterized protein</fullName>
    </submittedName>
</protein>
<dbReference type="GeneID" id="71984476"/>
<proteinExistence type="predicted"/>
<reference evidence="1" key="2">
    <citation type="journal article" date="2022" name="Microb. Genom.">
        <title>A chromosome-scale genome assembly of the tomato pathogen Cladosporium fulvum reveals a compartmentalized genome architecture and the presence of a dispensable chromosome.</title>
        <authorList>
            <person name="Zaccaron A.Z."/>
            <person name="Chen L.H."/>
            <person name="Samaras A."/>
            <person name="Stergiopoulos I."/>
        </authorList>
    </citation>
    <scope>NUCLEOTIDE SEQUENCE</scope>
    <source>
        <strain evidence="1">Race5_Kim</strain>
    </source>
</reference>
<sequence>MSFMSREKFLEQYVFEVDIEFELNGRAAEWAPSSNGGSQFWGQEDQTLDLVNTDPPSERRPESAAFALSSDVMLMAVATNKVIRIYTSWDQHLKAELIGHLQNVSKLFFAPKERYLEENYVLLSEAENYGQEKHNPIIIWHIDGAGRSVTRTMPFAIDNLADKALGAIEKDLQTHHELAASSIAEIRTSLVESLKIADTKNRTASLTILPGSFPNFGSKPISSNGKHFLHLEHNDSTQRGMRPPSELPQVIIRSFSDPKTELARLRGHQAQ</sequence>
<organism evidence="1 2">
    <name type="scientific">Passalora fulva</name>
    <name type="common">Tomato leaf mold</name>
    <name type="synonym">Cladosporium fulvum</name>
    <dbReference type="NCBI Taxonomy" id="5499"/>
    <lineage>
        <taxon>Eukaryota</taxon>
        <taxon>Fungi</taxon>
        <taxon>Dikarya</taxon>
        <taxon>Ascomycota</taxon>
        <taxon>Pezizomycotina</taxon>
        <taxon>Dothideomycetes</taxon>
        <taxon>Dothideomycetidae</taxon>
        <taxon>Mycosphaerellales</taxon>
        <taxon>Mycosphaerellaceae</taxon>
        <taxon>Fulvia</taxon>
    </lineage>
</organism>
<name>A0A9Q8LGI4_PASFU</name>
<reference evidence="1" key="1">
    <citation type="submission" date="2021-12" db="EMBL/GenBank/DDBJ databases">
        <authorList>
            <person name="Zaccaron A."/>
            <person name="Stergiopoulos I."/>
        </authorList>
    </citation>
    <scope>NUCLEOTIDE SEQUENCE</scope>
    <source>
        <strain evidence="1">Race5_Kim</strain>
    </source>
</reference>
<evidence type="ECO:0000313" key="1">
    <source>
        <dbReference type="EMBL" id="UJO16983.1"/>
    </source>
</evidence>
<dbReference type="RefSeq" id="XP_047761349.1">
    <property type="nucleotide sequence ID" value="XM_047903746.1"/>
</dbReference>
<dbReference type="Proteomes" id="UP000756132">
    <property type="component" value="Chromosome 4"/>
</dbReference>
<keyword evidence="2" id="KW-1185">Reference proteome</keyword>
<accession>A0A9Q8LGI4</accession>
<dbReference type="AlphaFoldDB" id="A0A9Q8LGI4"/>
<dbReference type="EMBL" id="CP090166">
    <property type="protein sequence ID" value="UJO16983.1"/>
    <property type="molecule type" value="Genomic_DNA"/>
</dbReference>
<dbReference type="OrthoDB" id="1367865at2759"/>
<gene>
    <name evidence="1" type="ORF">CLAFUR5_04598</name>
</gene>
<dbReference type="KEGG" id="ffu:CLAFUR5_04598"/>